<organism evidence="2 3">
    <name type="scientific">Negadavirga shengliensis</name>
    <dbReference type="NCBI Taxonomy" id="1389218"/>
    <lineage>
        <taxon>Bacteria</taxon>
        <taxon>Pseudomonadati</taxon>
        <taxon>Bacteroidota</taxon>
        <taxon>Cytophagia</taxon>
        <taxon>Cytophagales</taxon>
        <taxon>Cyclobacteriaceae</taxon>
        <taxon>Negadavirga</taxon>
    </lineage>
</organism>
<keyword evidence="1" id="KW-0472">Membrane</keyword>
<reference evidence="3" key="1">
    <citation type="journal article" date="2019" name="Int. J. Syst. Evol. Microbiol.">
        <title>The Global Catalogue of Microorganisms (GCM) 10K type strain sequencing project: providing services to taxonomists for standard genome sequencing and annotation.</title>
        <authorList>
            <consortium name="The Broad Institute Genomics Platform"/>
            <consortium name="The Broad Institute Genome Sequencing Center for Infectious Disease"/>
            <person name="Wu L."/>
            <person name="Ma J."/>
        </authorList>
    </citation>
    <scope>NUCLEOTIDE SEQUENCE [LARGE SCALE GENOMIC DNA]</scope>
    <source>
        <strain evidence="3">CGMCC 4.7466</strain>
    </source>
</reference>
<keyword evidence="1" id="KW-1133">Transmembrane helix</keyword>
<dbReference type="RefSeq" id="WP_377068364.1">
    <property type="nucleotide sequence ID" value="NZ_JBHSJJ010000018.1"/>
</dbReference>
<dbReference type="EMBL" id="JBHSJJ010000018">
    <property type="protein sequence ID" value="MFC4874479.1"/>
    <property type="molecule type" value="Genomic_DNA"/>
</dbReference>
<feature type="transmembrane region" description="Helical" evidence="1">
    <location>
        <begin position="12"/>
        <end position="33"/>
    </location>
</feature>
<accession>A0ABV9T7W6</accession>
<feature type="transmembrane region" description="Helical" evidence="1">
    <location>
        <begin position="45"/>
        <end position="65"/>
    </location>
</feature>
<sequence>MKWTHINEESLLQRSFTLGLIGILCSLFPIIYFNIGPGTFAYSNLLNGLGIAAQLLAMSMAVLVLRRRKIKEETKEKAKKMVLVLAVALLFFFLV</sequence>
<protein>
    <submittedName>
        <fullName evidence="2">Uncharacterized protein</fullName>
    </submittedName>
</protein>
<gene>
    <name evidence="2" type="ORF">ACFPFU_22435</name>
</gene>
<evidence type="ECO:0000256" key="1">
    <source>
        <dbReference type="SAM" id="Phobius"/>
    </source>
</evidence>
<evidence type="ECO:0000313" key="2">
    <source>
        <dbReference type="EMBL" id="MFC4874479.1"/>
    </source>
</evidence>
<comment type="caution">
    <text evidence="2">The sequence shown here is derived from an EMBL/GenBank/DDBJ whole genome shotgun (WGS) entry which is preliminary data.</text>
</comment>
<name>A0ABV9T7W6_9BACT</name>
<dbReference type="Proteomes" id="UP001595818">
    <property type="component" value="Unassembled WGS sequence"/>
</dbReference>
<keyword evidence="1" id="KW-0812">Transmembrane</keyword>
<proteinExistence type="predicted"/>
<evidence type="ECO:0000313" key="3">
    <source>
        <dbReference type="Proteomes" id="UP001595818"/>
    </source>
</evidence>
<keyword evidence="3" id="KW-1185">Reference proteome</keyword>